<sequence length="1681" mass="182163">MLKKQDRQWKEKQHHHLKWVAWANIFAQVAFPVAAAFTPVVATANSGHHAQESQSHAGQTRPYRLNAGESVKTVAKRHGLTVTELKKLNQQRAFHKPFAKLGAGDEIDVPHSASDRLLADSLASASGAPVTGTPTTENSTERWLASTASQAASMLKNGNIVDSTKNQLRGMAVNEANQAVQNWLQRYGNVKIQANMDDRGRLDGSQFDMLLPLYDTAKHLTFTQFGLRHIDSRTTANFGLGQRHFFDDGMFGYNAFLDHDITRDHTRFGLGAEYARDFMKFAANGYFRASGWKDGKKLTDYEERPANGFDLRAEGYVPTYPQLGGKLMYEQYFGDEVGLLSEKQRQKNPAAFTFGVNYTPIPLVTLGLDRRQSASGGGETLFNFGLNYEIGTPWSKQVNPDAVAFKRTLQGGRYDLVDRNNQIVLEYRKKNLIRLMMEPRITGRGGAIIPLNVTVSTKHGLKEIIWNTASLAGAGGKLVSTKSPLADNLAAESVRGGTHYLLTLPPYNAGGNNTYSLSGVAYDMQGNASERMETQILVTASAVDPAGSGFEPANKAMVADGKTQTVIRLKLTGTDGKPVSGAAGSISLTDDKSKLTGDGKDPVLGTEVKEVPEGSGIYEVTATAGTKHGKWTVKPTVDGHEFPSTVIDFGDSLANMINTEQTKFEPDNGNLNKENEETDIVLTLVDKEGKPITGAVDKIKLTEDKSELYGETPDPHRTDIKEDPAGSGIYKAKVIAGKKKGTLKITPVVDGKELKPTQIVFGNSLTEILDPDSSTVAPTDGNNALPADGVSTKTLRVELKDKKGKALTGAKDSINVSATGELHGKGKEPHIGDVKEVSAGVYEVIITAGEKTGDWTLTTTVNGTTMKKDTVLEFDNLNAPSISQLTVTGNMDLGGELKATYQFKSNDGNDDDHSFFAWGEENTTAEKVKALAKAANIKEGKLSRDAAQQTGLMRFGNVDNRGEVPAYIIPQEAGGKILELSVLAANIVNIGTRAPETVILRKGASGNQTTGGNTQGGVSDPNANPSIDKIVLSGNLKIGETLKAEYTFNDNGGDAIDKSQFVWHVKDTEATAYAPVPDTKGVLTKQLTQEDAGTKVALTIKPINGKNGAGEPKTVNTDMSAEEGNTTASMGGAPGTILDPEAKPSIDKLMLAGSLYFNETLEAKYTFNPNNGDITDKSEYVWKRFKKDALNSDKRETVTDEDAKGIVNEKGIQSGNIPSYKLSPEDSGFLLELSILPKSKLKAADNWVVINTNKDETLTGGTPDGEVIDPDLGGEIVDLDIHGELDMGKQLRGTYRFIPRDKGDTDESVFMWGTKQPPSNNPEAPQSPEKLINNHVNDSKYHIDPANSGTVPEVYTLKQDDSGRVIQLAMMPRGPRKALNNKIKLGKVAVTDTDLQKKKGNVTGGNEDGTVKGTASTIKAELKEEDNVKNTPDGFSAHKGKTMTVTIETQNEGKPVGKIPIEIKLGKAAGRAKQDPVEPTAKLKINGETYTKDKPYKGLTDQDGKLVIEVTDNESIGLRTPLVITANDKSDVKEVQHVIFTVLTSPDTVKANYWGHMPKVVNISGKGAVKRPLLYNENTVGEQKGYTENNEKWLTAVWETAKNTCKLPDKNTAQKLYDDNTGGRNGNLAKIYGWPFGSNDVDFYIWTVDQKEPDRHQYISLVTGKWGETKGGGEYVVCVDE</sequence>
<dbReference type="InterPro" id="IPR024519">
    <property type="entry name" value="IAT_beta"/>
</dbReference>
<dbReference type="InterPro" id="IPR008541">
    <property type="entry name" value="InvE_AD"/>
</dbReference>
<proteinExistence type="inferred from homology"/>
<keyword evidence="3" id="KW-0812">Transmembrane</keyword>
<dbReference type="Gene3D" id="2.40.160.160">
    <property type="entry name" value="Inverse autotransporter, beta-domain"/>
    <property type="match status" value="1"/>
</dbReference>
<dbReference type="InterPro" id="IPR015217">
    <property type="entry name" value="Invasin_dom_3"/>
</dbReference>
<dbReference type="Pfam" id="PF05689">
    <property type="entry name" value="InvE_AD"/>
    <property type="match status" value="1"/>
</dbReference>
<feature type="transmembrane region" description="Helical" evidence="3">
    <location>
        <begin position="21"/>
        <end position="42"/>
    </location>
</feature>
<name>A0ABU4SCB2_9GAMM</name>
<dbReference type="InterPro" id="IPR018392">
    <property type="entry name" value="LysM"/>
</dbReference>
<evidence type="ECO:0000256" key="2">
    <source>
        <dbReference type="SAM" id="MobiDB-lite"/>
    </source>
</evidence>
<dbReference type="Pfam" id="PF05688">
    <property type="entry name" value="BIg21"/>
    <property type="match status" value="1"/>
</dbReference>
<dbReference type="Proteomes" id="UP001271890">
    <property type="component" value="Unassembled WGS sequence"/>
</dbReference>
<evidence type="ECO:0000313" key="6">
    <source>
        <dbReference type="Proteomes" id="UP001271890"/>
    </source>
</evidence>
<evidence type="ECO:0000256" key="1">
    <source>
        <dbReference type="ARBA" id="ARBA00010116"/>
    </source>
</evidence>
<keyword evidence="3" id="KW-1133">Transmembrane helix</keyword>
<dbReference type="PRINTS" id="PR01369">
    <property type="entry name" value="INTIMIN"/>
</dbReference>
<organism evidence="5 6">
    <name type="scientific">Xenorhabdus santafensis</name>
    <dbReference type="NCBI Taxonomy" id="2582833"/>
    <lineage>
        <taxon>Bacteria</taxon>
        <taxon>Pseudomonadati</taxon>
        <taxon>Pseudomonadota</taxon>
        <taxon>Gammaproteobacteria</taxon>
        <taxon>Enterobacterales</taxon>
        <taxon>Morganellaceae</taxon>
        <taxon>Xenorhabdus</taxon>
    </lineage>
</organism>
<dbReference type="EMBL" id="VCDN01000055">
    <property type="protein sequence ID" value="MDX7988404.1"/>
    <property type="molecule type" value="Genomic_DNA"/>
</dbReference>
<dbReference type="RefSeq" id="WP_319930809.1">
    <property type="nucleotide sequence ID" value="NZ_VCDN01000055.1"/>
</dbReference>
<dbReference type="Gene3D" id="2.60.40.10">
    <property type="entry name" value="Immunoglobulins"/>
    <property type="match status" value="3"/>
</dbReference>
<comment type="similarity">
    <text evidence="1">Belongs to the intimin/invasin family.</text>
</comment>
<dbReference type="InterPro" id="IPR003535">
    <property type="entry name" value="Intimin/invasin_bac"/>
</dbReference>
<dbReference type="Pfam" id="PF11924">
    <property type="entry name" value="IAT_beta"/>
    <property type="match status" value="1"/>
</dbReference>
<keyword evidence="3" id="KW-0472">Membrane</keyword>
<protein>
    <recommendedName>
        <fullName evidence="4">LysM domain-containing protein</fullName>
    </recommendedName>
</protein>
<keyword evidence="6" id="KW-1185">Reference proteome</keyword>
<dbReference type="InterPro" id="IPR008542">
    <property type="entry name" value="BIg21"/>
</dbReference>
<evidence type="ECO:0000259" key="4">
    <source>
        <dbReference type="PROSITE" id="PS51782"/>
    </source>
</evidence>
<dbReference type="InterPro" id="IPR008964">
    <property type="entry name" value="Invasin/intimin_cell_adhesion"/>
</dbReference>
<accession>A0ABU4SCB2</accession>
<evidence type="ECO:0000313" key="5">
    <source>
        <dbReference type="EMBL" id="MDX7988404.1"/>
    </source>
</evidence>
<gene>
    <name evidence="5" type="ORF">FE392_13875</name>
</gene>
<dbReference type="InterPro" id="IPR013783">
    <property type="entry name" value="Ig-like_fold"/>
</dbReference>
<dbReference type="Pfam" id="PF09134">
    <property type="entry name" value="Invasin_D3"/>
    <property type="match status" value="2"/>
</dbReference>
<feature type="domain" description="LysM" evidence="4">
    <location>
        <begin position="61"/>
        <end position="109"/>
    </location>
</feature>
<dbReference type="InterPro" id="IPR038177">
    <property type="entry name" value="IAT_beta_sf"/>
</dbReference>
<dbReference type="PROSITE" id="PS51782">
    <property type="entry name" value="LYSM"/>
    <property type="match status" value="1"/>
</dbReference>
<dbReference type="InterPro" id="IPR051715">
    <property type="entry name" value="Intimin-Invasin_domain"/>
</dbReference>
<evidence type="ECO:0000256" key="3">
    <source>
        <dbReference type="SAM" id="Phobius"/>
    </source>
</evidence>
<dbReference type="PANTHER" id="PTHR39576">
    <property type="entry name" value="ATTACHING AND EFFACING PROTEIN HOMOLOG-RELATED-RELATED"/>
    <property type="match status" value="1"/>
</dbReference>
<dbReference type="SUPFAM" id="SSF49373">
    <property type="entry name" value="Invasin/intimin cell-adhesion fragments"/>
    <property type="match status" value="2"/>
</dbReference>
<reference evidence="6" key="1">
    <citation type="journal article" date="2024" name="Toxins">
        <title>Genome Sequence Analysis of Native Xenorhabdus Strains Isolated from Entomopathogenic Nematodes in Argentina.</title>
        <authorList>
            <person name="Palma L."/>
            <person name="Frizzo L."/>
            <person name="Kaiser S."/>
            <person name="Berry C."/>
            <person name="Caballero P."/>
            <person name="Bode H.B."/>
            <person name="Del Valle E.E."/>
        </authorList>
    </citation>
    <scope>NUCLEOTIDE SEQUENCE [LARGE SCALE GENOMIC DNA]</scope>
    <source>
        <strain evidence="6">12</strain>
    </source>
</reference>
<feature type="region of interest" description="Disordered" evidence="2">
    <location>
        <begin position="1003"/>
        <end position="1024"/>
    </location>
</feature>
<dbReference type="PANTHER" id="PTHR39576:SF2">
    <property type="entry name" value="ATTACHING AND EFFACING PROTEIN HOMOLOG-RELATED"/>
    <property type="match status" value="1"/>
</dbReference>
<comment type="caution">
    <text evidence="5">The sequence shown here is derived from an EMBL/GenBank/DDBJ whole genome shotgun (WGS) entry which is preliminary data.</text>
</comment>